<name>A0ABW6A9H8_9BACT</name>
<protein>
    <submittedName>
        <fullName evidence="1">Uncharacterized protein</fullName>
    </submittedName>
</protein>
<dbReference type="RefSeq" id="WP_386102168.1">
    <property type="nucleotide sequence ID" value="NZ_JBHUOZ010000003.1"/>
</dbReference>
<dbReference type="EMBL" id="JBHUOZ010000003">
    <property type="protein sequence ID" value="MFD2921581.1"/>
    <property type="molecule type" value="Genomic_DNA"/>
</dbReference>
<reference evidence="2" key="1">
    <citation type="journal article" date="2019" name="Int. J. Syst. Evol. Microbiol.">
        <title>The Global Catalogue of Microorganisms (GCM) 10K type strain sequencing project: providing services to taxonomists for standard genome sequencing and annotation.</title>
        <authorList>
            <consortium name="The Broad Institute Genomics Platform"/>
            <consortium name="The Broad Institute Genome Sequencing Center for Infectious Disease"/>
            <person name="Wu L."/>
            <person name="Ma J."/>
        </authorList>
    </citation>
    <scope>NUCLEOTIDE SEQUENCE [LARGE SCALE GENOMIC DNA]</scope>
    <source>
        <strain evidence="2">KCTC 23299</strain>
    </source>
</reference>
<organism evidence="1 2">
    <name type="scientific">Terrimonas rubra</name>
    <dbReference type="NCBI Taxonomy" id="1035890"/>
    <lineage>
        <taxon>Bacteria</taxon>
        <taxon>Pseudomonadati</taxon>
        <taxon>Bacteroidota</taxon>
        <taxon>Chitinophagia</taxon>
        <taxon>Chitinophagales</taxon>
        <taxon>Chitinophagaceae</taxon>
        <taxon>Terrimonas</taxon>
    </lineage>
</organism>
<keyword evidence="2" id="KW-1185">Reference proteome</keyword>
<sequence length="97" mass="10962">MEFAPIQAYLFTHKGKAVKFKKAISHFTDLNGKSHTKYLSIPAGAIGQVFSCRGLTMTIGFRRDFKAIPHDGFVNSNDYTYIIEVYNDFSSFDIEKG</sequence>
<comment type="caution">
    <text evidence="1">The sequence shown here is derived from an EMBL/GenBank/DDBJ whole genome shotgun (WGS) entry which is preliminary data.</text>
</comment>
<accession>A0ABW6A9H8</accession>
<gene>
    <name evidence="1" type="ORF">ACFS6H_17805</name>
</gene>
<evidence type="ECO:0000313" key="1">
    <source>
        <dbReference type="EMBL" id="MFD2921581.1"/>
    </source>
</evidence>
<dbReference type="Proteomes" id="UP001597511">
    <property type="component" value="Unassembled WGS sequence"/>
</dbReference>
<evidence type="ECO:0000313" key="2">
    <source>
        <dbReference type="Proteomes" id="UP001597511"/>
    </source>
</evidence>
<proteinExistence type="predicted"/>